<dbReference type="AlphaFoldDB" id="A0A8H7ACN4"/>
<gene>
    <name evidence="2" type="ORF">GJ744_001978</name>
</gene>
<evidence type="ECO:0000313" key="2">
    <source>
        <dbReference type="EMBL" id="KAF7504697.1"/>
    </source>
</evidence>
<sequence>MDLPHEKGIMLTEPPVCDRCMDSPDSIAKLEQHAFVLREDPEASQKVAANERVCVTRLPALETSIRRNTVQTRIEEKQSPASQLPFHKNQQSRRLPAWMSLLPSNVNPHIKPPSHSILSRRMSFPSYSSFTNPPFNMTPLERSISHDEYTSFHLPTPPNVSLDGDITPRASAQRERHNRPNNVYTSSPPSQSPIASSITCTIFPYGLRHHAASSEVRIPTLDFPTTIPINSSNPEPPFGSAQARQKCLKDVQESETLLQTQSTLPQSTNSPPFMKELSSFLTSRSAETKLILPSRALQKTTRKIGLPPKVGVELWKERGRDAQEEEGCYAVGCGGECIKGASNDNRW</sequence>
<dbReference type="Proteomes" id="UP000606974">
    <property type="component" value="Unassembled WGS sequence"/>
</dbReference>
<proteinExistence type="predicted"/>
<keyword evidence="3" id="KW-1185">Reference proteome</keyword>
<feature type="region of interest" description="Disordered" evidence="1">
    <location>
        <begin position="171"/>
        <end position="192"/>
    </location>
</feature>
<evidence type="ECO:0000256" key="1">
    <source>
        <dbReference type="SAM" id="MobiDB-lite"/>
    </source>
</evidence>
<dbReference type="EMBL" id="JAACFV010000130">
    <property type="protein sequence ID" value="KAF7504697.1"/>
    <property type="molecule type" value="Genomic_DNA"/>
</dbReference>
<evidence type="ECO:0000313" key="3">
    <source>
        <dbReference type="Proteomes" id="UP000606974"/>
    </source>
</evidence>
<comment type="caution">
    <text evidence="2">The sequence shown here is derived from an EMBL/GenBank/DDBJ whole genome shotgun (WGS) entry which is preliminary data.</text>
</comment>
<name>A0A8H7ACN4_9EURO</name>
<protein>
    <submittedName>
        <fullName evidence="2">Uncharacterized protein</fullName>
    </submittedName>
</protein>
<organism evidence="2 3">
    <name type="scientific">Endocarpon pusillum</name>
    <dbReference type="NCBI Taxonomy" id="364733"/>
    <lineage>
        <taxon>Eukaryota</taxon>
        <taxon>Fungi</taxon>
        <taxon>Dikarya</taxon>
        <taxon>Ascomycota</taxon>
        <taxon>Pezizomycotina</taxon>
        <taxon>Eurotiomycetes</taxon>
        <taxon>Chaetothyriomycetidae</taxon>
        <taxon>Verrucariales</taxon>
        <taxon>Verrucariaceae</taxon>
        <taxon>Endocarpon</taxon>
    </lineage>
</organism>
<dbReference type="OrthoDB" id="4161306at2759"/>
<accession>A0A8H7ACN4</accession>
<reference evidence="2" key="1">
    <citation type="submission" date="2020-02" db="EMBL/GenBank/DDBJ databases">
        <authorList>
            <person name="Palmer J.M."/>
        </authorList>
    </citation>
    <scope>NUCLEOTIDE SEQUENCE</scope>
    <source>
        <strain evidence="2">EPUS1.4</strain>
        <tissue evidence="2">Thallus</tissue>
    </source>
</reference>